<geneLocation type="plasmid" evidence="4">
    <name>pnfsy07</name>
</geneLocation>
<dbReference type="EMBL" id="CP024792">
    <property type="protein sequence ID" value="AUB43973.1"/>
    <property type="molecule type" value="Genomic_DNA"/>
</dbReference>
<keyword evidence="2" id="KW-0472">Membrane</keyword>
<sequence length="75" mass="8112">MDIQNILNIAIQVIVMGFVSLMVFDLVGGLWVVPLPPAGWQPPIIEQSTVDFLQKSGKGEGERGKGFVFSPSPLT</sequence>
<reference evidence="3 4" key="1">
    <citation type="submission" date="2017-11" db="EMBL/GenBank/DDBJ databases">
        <title>Complete genome of a free-living desiccation-tolerant cyanobacterium and its photosynthetic adaptation to extreme terrestrial habitat.</title>
        <authorList>
            <person name="Shang J."/>
        </authorList>
    </citation>
    <scope>NUCLEOTIDE SEQUENCE [LARGE SCALE GENOMIC DNA]</scope>
    <source>
        <strain evidence="3 4">CCNUN1</strain>
        <plasmid evidence="4">pnfsy07</plasmid>
    </source>
</reference>
<organism evidence="3 4">
    <name type="scientific">Nostoc flagelliforme CCNUN1</name>
    <dbReference type="NCBI Taxonomy" id="2038116"/>
    <lineage>
        <taxon>Bacteria</taxon>
        <taxon>Bacillati</taxon>
        <taxon>Cyanobacteriota</taxon>
        <taxon>Cyanophyceae</taxon>
        <taxon>Nostocales</taxon>
        <taxon>Nostocaceae</taxon>
        <taxon>Nostoc</taxon>
    </lineage>
</organism>
<proteinExistence type="predicted"/>
<dbReference type="AlphaFoldDB" id="A0A2K8T8Q9"/>
<keyword evidence="2" id="KW-0812">Transmembrane</keyword>
<keyword evidence="2" id="KW-1133">Transmembrane helix</keyword>
<evidence type="ECO:0000313" key="4">
    <source>
        <dbReference type="Proteomes" id="UP000232003"/>
    </source>
</evidence>
<protein>
    <submittedName>
        <fullName evidence="3">Uncharacterized protein</fullName>
    </submittedName>
</protein>
<name>A0A2K8T8Q9_9NOSO</name>
<dbReference type="Proteomes" id="UP000232003">
    <property type="component" value="Plasmid pNFSY07"/>
</dbReference>
<keyword evidence="4" id="KW-1185">Reference proteome</keyword>
<dbReference type="OrthoDB" id="488684at2"/>
<dbReference type="RefSeq" id="WP_157816951.1">
    <property type="nucleotide sequence ID" value="NZ_CAWNNC010000008.1"/>
</dbReference>
<keyword evidence="3" id="KW-0614">Plasmid</keyword>
<feature type="transmembrane region" description="Helical" evidence="2">
    <location>
        <begin position="7"/>
        <end position="33"/>
    </location>
</feature>
<dbReference type="KEGG" id="nfl:COO91_10187"/>
<gene>
    <name evidence="3" type="ORF">COO91_10187</name>
</gene>
<feature type="region of interest" description="Disordered" evidence="1">
    <location>
        <begin position="56"/>
        <end position="75"/>
    </location>
</feature>
<evidence type="ECO:0000313" key="3">
    <source>
        <dbReference type="EMBL" id="AUB43973.1"/>
    </source>
</evidence>
<accession>A0A2K8T8Q9</accession>
<evidence type="ECO:0000256" key="1">
    <source>
        <dbReference type="SAM" id="MobiDB-lite"/>
    </source>
</evidence>
<evidence type="ECO:0000256" key="2">
    <source>
        <dbReference type="SAM" id="Phobius"/>
    </source>
</evidence>